<evidence type="ECO:0000313" key="6">
    <source>
        <dbReference type="EMBL" id="SHK73596.1"/>
    </source>
</evidence>
<evidence type="ECO:0000256" key="2">
    <source>
        <dbReference type="ARBA" id="ARBA00022747"/>
    </source>
</evidence>
<dbReference type="PANTHER" id="PTHR43140">
    <property type="entry name" value="TYPE-1 RESTRICTION ENZYME ECOKI SPECIFICITY PROTEIN"/>
    <property type="match status" value="1"/>
</dbReference>
<evidence type="ECO:0000256" key="1">
    <source>
        <dbReference type="ARBA" id="ARBA00010923"/>
    </source>
</evidence>
<dbReference type="GO" id="GO:0003677">
    <property type="term" value="F:DNA binding"/>
    <property type="evidence" value="ECO:0007669"/>
    <property type="project" value="UniProtKB-KW"/>
</dbReference>
<dbReference type="InterPro" id="IPR000055">
    <property type="entry name" value="Restrct_endonuc_typeI_TRD"/>
</dbReference>
<proteinExistence type="inferred from homology"/>
<evidence type="ECO:0000313" key="7">
    <source>
        <dbReference type="Proteomes" id="UP000184120"/>
    </source>
</evidence>
<dbReference type="GO" id="GO:0009307">
    <property type="term" value="P:DNA restriction-modification system"/>
    <property type="evidence" value="ECO:0007669"/>
    <property type="project" value="UniProtKB-KW"/>
</dbReference>
<dbReference type="Gene3D" id="3.90.220.20">
    <property type="entry name" value="DNA methylase specificity domains"/>
    <property type="match status" value="2"/>
</dbReference>
<reference evidence="5" key="5">
    <citation type="submission" date="2024-05" db="EMBL/GenBank/DDBJ databases">
        <authorList>
            <person name="Sun Q."/>
            <person name="Zhou Y."/>
        </authorList>
    </citation>
    <scope>NUCLEOTIDE SEQUENCE</scope>
    <source>
        <strain evidence="5">CGMCC 1.12707</strain>
    </source>
</reference>
<dbReference type="RefSeq" id="WP_072930001.1">
    <property type="nucleotide sequence ID" value="NZ_BMFL01000036.1"/>
</dbReference>
<dbReference type="InterPro" id="IPR051212">
    <property type="entry name" value="Type-I_RE_S_subunit"/>
</dbReference>
<reference evidence="8" key="4">
    <citation type="journal article" date="2019" name="Int. J. Syst. Evol. Microbiol.">
        <title>The Global Catalogue of Microorganisms (GCM) 10K type strain sequencing project: providing services to taxonomists for standard genome sequencing and annotation.</title>
        <authorList>
            <consortium name="The Broad Institute Genomics Platform"/>
            <consortium name="The Broad Institute Genome Sequencing Center for Infectious Disease"/>
            <person name="Wu L."/>
            <person name="Ma J."/>
        </authorList>
    </citation>
    <scope>NUCLEOTIDE SEQUENCE [LARGE SCALE GENOMIC DNA]</scope>
    <source>
        <strain evidence="8">CGMCC 1.12707</strain>
    </source>
</reference>
<evidence type="ECO:0000259" key="4">
    <source>
        <dbReference type="Pfam" id="PF01420"/>
    </source>
</evidence>
<dbReference type="CDD" id="cd17257">
    <property type="entry name" value="RMtype1_S_EcoBI-TRD1-CR1_like"/>
    <property type="match status" value="1"/>
</dbReference>
<reference evidence="5" key="1">
    <citation type="journal article" date="2014" name="Int. J. Syst. Evol. Microbiol.">
        <title>Complete genome of a new Firmicutes species belonging to the dominant human colonic microbiota ('Ruminococcus bicirculans') reveals two chromosomes and a selective capacity to utilize plant glucans.</title>
        <authorList>
            <consortium name="NISC Comparative Sequencing Program"/>
            <person name="Wegmann U."/>
            <person name="Louis P."/>
            <person name="Goesmann A."/>
            <person name="Henrissat B."/>
            <person name="Duncan S.H."/>
            <person name="Flint H.J."/>
        </authorList>
    </citation>
    <scope>NUCLEOTIDE SEQUENCE</scope>
    <source>
        <strain evidence="5">CGMCC 1.12707</strain>
    </source>
</reference>
<accession>A0A1M6UX32</accession>
<comment type="similarity">
    <text evidence="1">Belongs to the type-I restriction system S methylase family.</text>
</comment>
<dbReference type="SUPFAM" id="SSF116734">
    <property type="entry name" value="DNA methylase specificity domain"/>
    <property type="match status" value="2"/>
</dbReference>
<keyword evidence="8" id="KW-1185">Reference proteome</keyword>
<feature type="domain" description="Type I restriction modification DNA specificity" evidence="4">
    <location>
        <begin position="251"/>
        <end position="376"/>
    </location>
</feature>
<evidence type="ECO:0000313" key="5">
    <source>
        <dbReference type="EMBL" id="GGF11508.1"/>
    </source>
</evidence>
<sequence>MSKLEYLLQGVEVEWLPLEQVCNIFNGFAFDSKKFNNEGIGLPLIRIRDVNTGLSNTFYSGEYSDKFIVNNDDILIGMDGDFMAIKWIHNKALLNQRVCRLQDFKSNILSQYIYYIVQGELDRIHGKIEGSTVKHLSSRELGKSLIPIPPLEIQQEIVRVLDELTSLTNQLTTELETERQNRKKQFEYFREQLFKEINLIKLGDNSVGEFIRGSGLQKKDFTETGVGCIHYGQLYTHYKTFAFETKTLVSEEFAKKARKASTGDLIIATTSENDDDVCKAVAWLGNEDIAVSSDACFYRHKFNPKYVAYYFQTEQFQKQKRKYITGTKVRRVNANDLAKILIPNPSLEEQERIVKLLDQFDATHSTIKEEITKEIKLRTQQYDYYREKLLSFSQN</sequence>
<dbReference type="EMBL" id="FRBH01000003">
    <property type="protein sequence ID" value="SHK73596.1"/>
    <property type="molecule type" value="Genomic_DNA"/>
</dbReference>
<keyword evidence="2" id="KW-0680">Restriction system</keyword>
<dbReference type="OrthoDB" id="2234796at2"/>
<dbReference type="CDD" id="cd17268">
    <property type="entry name" value="RMtype1_S_Ara36733I_TRD1-CR1_like"/>
    <property type="match status" value="1"/>
</dbReference>
<dbReference type="Proteomes" id="UP000184120">
    <property type="component" value="Unassembled WGS sequence"/>
</dbReference>
<dbReference type="PANTHER" id="PTHR43140:SF1">
    <property type="entry name" value="TYPE I RESTRICTION ENZYME ECOKI SPECIFICITY SUBUNIT"/>
    <property type="match status" value="1"/>
</dbReference>
<gene>
    <name evidence="5" type="ORF">GCM10010984_30660</name>
    <name evidence="6" type="ORF">SAMN05443634_10393</name>
</gene>
<dbReference type="Pfam" id="PF01420">
    <property type="entry name" value="Methylase_S"/>
    <property type="match status" value="2"/>
</dbReference>
<dbReference type="STRING" id="1434701.SAMN05443634_10393"/>
<dbReference type="AlphaFoldDB" id="A0A1M6UX32"/>
<name>A0A1M6UX32_9FLAO</name>
<dbReference type="EMBL" id="BMFL01000036">
    <property type="protein sequence ID" value="GGF11508.1"/>
    <property type="molecule type" value="Genomic_DNA"/>
</dbReference>
<reference evidence="7" key="3">
    <citation type="submission" date="2016-11" db="EMBL/GenBank/DDBJ databases">
        <authorList>
            <person name="Varghese N."/>
            <person name="Submissions S."/>
        </authorList>
    </citation>
    <scope>NUCLEOTIDE SEQUENCE [LARGE SCALE GENOMIC DNA]</scope>
    <source>
        <strain evidence="7">DSM 27989</strain>
    </source>
</reference>
<protein>
    <submittedName>
        <fullName evidence="6">Type I restriction enzyme, S subunit</fullName>
    </submittedName>
</protein>
<evidence type="ECO:0000313" key="8">
    <source>
        <dbReference type="Proteomes" id="UP000650994"/>
    </source>
</evidence>
<reference evidence="6" key="2">
    <citation type="submission" date="2016-11" db="EMBL/GenBank/DDBJ databases">
        <authorList>
            <person name="Jaros S."/>
            <person name="Januszkiewicz K."/>
            <person name="Wedrychowicz H."/>
        </authorList>
    </citation>
    <scope>NUCLEOTIDE SEQUENCE [LARGE SCALE GENOMIC DNA]</scope>
    <source>
        <strain evidence="6">DSM 27989</strain>
    </source>
</reference>
<evidence type="ECO:0000256" key="3">
    <source>
        <dbReference type="ARBA" id="ARBA00023125"/>
    </source>
</evidence>
<dbReference type="Proteomes" id="UP000650994">
    <property type="component" value="Unassembled WGS sequence"/>
</dbReference>
<dbReference type="InterPro" id="IPR044946">
    <property type="entry name" value="Restrct_endonuc_typeI_TRD_sf"/>
</dbReference>
<keyword evidence="3" id="KW-0238">DNA-binding</keyword>
<organism evidence="6 7">
    <name type="scientific">Chishuiella changwenlii</name>
    <dbReference type="NCBI Taxonomy" id="1434701"/>
    <lineage>
        <taxon>Bacteria</taxon>
        <taxon>Pseudomonadati</taxon>
        <taxon>Bacteroidota</taxon>
        <taxon>Flavobacteriia</taxon>
        <taxon>Flavobacteriales</taxon>
        <taxon>Weeksellaceae</taxon>
        <taxon>Chishuiella</taxon>
    </lineage>
</organism>
<feature type="domain" description="Type I restriction modification DNA specificity" evidence="4">
    <location>
        <begin position="12"/>
        <end position="176"/>
    </location>
</feature>